<name>A0A0G4N9C9_VERLO</name>
<reference evidence="2" key="1">
    <citation type="submission" date="2015-05" db="EMBL/GenBank/DDBJ databases">
        <authorList>
            <person name="Fogelqvist Johan"/>
        </authorList>
    </citation>
    <scope>NUCLEOTIDE SEQUENCE [LARGE SCALE GENOMIC DNA]</scope>
</reference>
<accession>A0A0G4N9C9</accession>
<protein>
    <submittedName>
        <fullName evidence="1">Uncharacterized protein</fullName>
    </submittedName>
</protein>
<dbReference type="Proteomes" id="UP000045706">
    <property type="component" value="Unassembled WGS sequence"/>
</dbReference>
<sequence length="143" mass="15324">MPIMSAFSSDLRLDRHPCPLPTNLHPCNDRYGHGLMMPSNVKTKSGVTTSLLANGVLRRPTLVISTGQPINAACRIALGVFSPSFATPPRGGSLPCRHWSASVCPVFGKAALPEGSAVRNLPGFTSPAESRETIERLHGHRED</sequence>
<gene>
    <name evidence="1" type="ORF">BN1723_005489</name>
</gene>
<evidence type="ECO:0000313" key="1">
    <source>
        <dbReference type="EMBL" id="CRK43033.1"/>
    </source>
</evidence>
<proteinExistence type="predicted"/>
<evidence type="ECO:0000313" key="2">
    <source>
        <dbReference type="Proteomes" id="UP000045706"/>
    </source>
</evidence>
<organism evidence="1 2">
    <name type="scientific">Verticillium longisporum</name>
    <name type="common">Verticillium dahliae var. longisporum</name>
    <dbReference type="NCBI Taxonomy" id="100787"/>
    <lineage>
        <taxon>Eukaryota</taxon>
        <taxon>Fungi</taxon>
        <taxon>Dikarya</taxon>
        <taxon>Ascomycota</taxon>
        <taxon>Pezizomycotina</taxon>
        <taxon>Sordariomycetes</taxon>
        <taxon>Hypocreomycetidae</taxon>
        <taxon>Glomerellales</taxon>
        <taxon>Plectosphaerellaceae</taxon>
        <taxon>Verticillium</taxon>
    </lineage>
</organism>
<dbReference type="EMBL" id="CVQI01033051">
    <property type="protein sequence ID" value="CRK43033.1"/>
    <property type="molecule type" value="Genomic_DNA"/>
</dbReference>
<dbReference type="AlphaFoldDB" id="A0A0G4N9C9"/>